<proteinExistence type="predicted"/>
<dbReference type="WBParaSite" id="JU765_v2.g10651.t1">
    <property type="protein sequence ID" value="JU765_v2.g10651.t1"/>
    <property type="gene ID" value="JU765_v2.g10651"/>
</dbReference>
<sequence>MNASEIVGGSGIHPGFYLTSLLLSSIPLTSDCIDPPEYTDLAPVCDQGICVKVNYTTRHSGRTDVLRACQMRTIRCYSCTTMDADRLLSDVQDQNWRRWLENVRFVPNTEECNDNFAPEIALRSGVRSQECENGVCMKMWFREKNGNSQVWRSCIPNAQEQIRSDCTRITSSQGDMEVCTCDGNLCNKSALSSTNILLLFASVLWYLFC</sequence>
<evidence type="ECO:0000313" key="2">
    <source>
        <dbReference type="WBParaSite" id="JU765_v2.g10651.t1"/>
    </source>
</evidence>
<protein>
    <submittedName>
        <fullName evidence="2">Protein quiver</fullName>
    </submittedName>
</protein>
<name>A0AC34PWD1_9BILA</name>
<organism evidence="1 2">
    <name type="scientific">Panagrolaimus sp. JU765</name>
    <dbReference type="NCBI Taxonomy" id="591449"/>
    <lineage>
        <taxon>Eukaryota</taxon>
        <taxon>Metazoa</taxon>
        <taxon>Ecdysozoa</taxon>
        <taxon>Nematoda</taxon>
        <taxon>Chromadorea</taxon>
        <taxon>Rhabditida</taxon>
        <taxon>Tylenchina</taxon>
        <taxon>Panagrolaimomorpha</taxon>
        <taxon>Panagrolaimoidea</taxon>
        <taxon>Panagrolaimidae</taxon>
        <taxon>Panagrolaimus</taxon>
    </lineage>
</organism>
<evidence type="ECO:0000313" key="1">
    <source>
        <dbReference type="Proteomes" id="UP000887576"/>
    </source>
</evidence>
<dbReference type="Proteomes" id="UP000887576">
    <property type="component" value="Unplaced"/>
</dbReference>
<accession>A0AC34PWD1</accession>
<reference evidence="2" key="1">
    <citation type="submission" date="2022-11" db="UniProtKB">
        <authorList>
            <consortium name="WormBaseParasite"/>
        </authorList>
    </citation>
    <scope>IDENTIFICATION</scope>
</reference>